<comment type="caution">
    <text evidence="3">The sequence shown here is derived from an EMBL/GenBank/DDBJ whole genome shotgun (WGS) entry which is preliminary data.</text>
</comment>
<evidence type="ECO:0000256" key="1">
    <source>
        <dbReference type="ARBA" id="ARBA00023125"/>
    </source>
</evidence>
<dbReference type="SMART" id="SM00422">
    <property type="entry name" value="HTH_MERR"/>
    <property type="match status" value="2"/>
</dbReference>
<proteinExistence type="predicted"/>
<sequence>MGAAASMTTAAVAAAAGCSAQQVRDLERLGVIPPAARSGNGYRRFAPAHLDALHAYRALAYAVGPVEARAAMRAIRHQPPDQGAALICGFHARLNEERAQALAARLALESIRAEARTDAEPADGDSMTITELSQALGVRASTLRFWEKVGLVAPERVGTPAGTARRYPLAAIREARITAALRAGGYRIPDVHTAITAVRDLDEVGGSLAALDARLAAVADRALALLRAGELLAELISPAGGQPGSPARGRRDQP</sequence>
<evidence type="ECO:0000313" key="4">
    <source>
        <dbReference type="Proteomes" id="UP000614996"/>
    </source>
</evidence>
<evidence type="ECO:0000259" key="2">
    <source>
        <dbReference type="PROSITE" id="PS50937"/>
    </source>
</evidence>
<dbReference type="SUPFAM" id="SSF46955">
    <property type="entry name" value="Putative DNA-binding domain"/>
    <property type="match status" value="2"/>
</dbReference>
<dbReference type="Pfam" id="PF13411">
    <property type="entry name" value="MerR_1"/>
    <property type="match status" value="2"/>
</dbReference>
<dbReference type="GO" id="GO:0003677">
    <property type="term" value="F:DNA binding"/>
    <property type="evidence" value="ECO:0007669"/>
    <property type="project" value="UniProtKB-KW"/>
</dbReference>
<feature type="domain" description="HTH merR-type" evidence="2">
    <location>
        <begin position="126"/>
        <end position="197"/>
    </location>
</feature>
<name>A0A8J4ENH0_9ACTN</name>
<feature type="domain" description="HTH merR-type" evidence="2">
    <location>
        <begin position="6"/>
        <end position="54"/>
    </location>
</feature>
<dbReference type="InterPro" id="IPR009061">
    <property type="entry name" value="DNA-bd_dom_put_sf"/>
</dbReference>
<dbReference type="Proteomes" id="UP000614996">
    <property type="component" value="Unassembled WGS sequence"/>
</dbReference>
<accession>A0A8J4ENH0</accession>
<reference evidence="4" key="1">
    <citation type="journal article" date="2021" name="Int. J. Syst. Evol. Microbiol.">
        <title>Actinocatenispora comari sp. nov., an endophytic actinomycete isolated from aerial parts of Comarum salesowianum.</title>
        <authorList>
            <person name="Oyunbileg N."/>
            <person name="Iizaka Y."/>
            <person name="Hamada M."/>
            <person name="Davaapurev B.O."/>
            <person name="Fukumoto A."/>
            <person name="Tsetseg B."/>
            <person name="Kato F."/>
            <person name="Tamura T."/>
            <person name="Batkhuu J."/>
            <person name="Anzai Y."/>
        </authorList>
    </citation>
    <scope>NUCLEOTIDE SEQUENCE [LARGE SCALE GENOMIC DNA]</scope>
    <source>
        <strain evidence="4">NUM-2625</strain>
    </source>
</reference>
<protein>
    <recommendedName>
        <fullName evidence="2">HTH merR-type domain-containing protein</fullName>
    </recommendedName>
</protein>
<dbReference type="GO" id="GO:0003700">
    <property type="term" value="F:DNA-binding transcription factor activity"/>
    <property type="evidence" value="ECO:0007669"/>
    <property type="project" value="InterPro"/>
</dbReference>
<dbReference type="Gene3D" id="1.10.1660.10">
    <property type="match status" value="2"/>
</dbReference>
<dbReference type="EMBL" id="BOPO01000050">
    <property type="protein sequence ID" value="GIL27684.1"/>
    <property type="molecule type" value="Genomic_DNA"/>
</dbReference>
<keyword evidence="1" id="KW-0238">DNA-binding</keyword>
<dbReference type="InterPro" id="IPR000551">
    <property type="entry name" value="MerR-type_HTH_dom"/>
</dbReference>
<dbReference type="AlphaFoldDB" id="A0A8J4ENH0"/>
<dbReference type="PROSITE" id="PS50937">
    <property type="entry name" value="HTH_MERR_2"/>
    <property type="match status" value="2"/>
</dbReference>
<keyword evidence="4" id="KW-1185">Reference proteome</keyword>
<dbReference type="PANTHER" id="PTHR30204">
    <property type="entry name" value="REDOX-CYCLING DRUG-SENSING TRANSCRIPTIONAL ACTIVATOR SOXR"/>
    <property type="match status" value="1"/>
</dbReference>
<gene>
    <name evidence="3" type="ORF">NUM_29380</name>
</gene>
<evidence type="ECO:0000313" key="3">
    <source>
        <dbReference type="EMBL" id="GIL27684.1"/>
    </source>
</evidence>
<dbReference type="PANTHER" id="PTHR30204:SF93">
    <property type="entry name" value="HTH MERR-TYPE DOMAIN-CONTAINING PROTEIN"/>
    <property type="match status" value="1"/>
</dbReference>
<organism evidence="3 4">
    <name type="scientific">Actinocatenispora comari</name>
    <dbReference type="NCBI Taxonomy" id="2807577"/>
    <lineage>
        <taxon>Bacteria</taxon>
        <taxon>Bacillati</taxon>
        <taxon>Actinomycetota</taxon>
        <taxon>Actinomycetes</taxon>
        <taxon>Micromonosporales</taxon>
        <taxon>Micromonosporaceae</taxon>
        <taxon>Actinocatenispora</taxon>
    </lineage>
</organism>
<dbReference type="InterPro" id="IPR047057">
    <property type="entry name" value="MerR_fam"/>
</dbReference>
<dbReference type="RefSeq" id="WP_207125420.1">
    <property type="nucleotide sequence ID" value="NZ_BOPO01000050.1"/>
</dbReference>